<evidence type="ECO:0000313" key="2">
    <source>
        <dbReference type="EMBL" id="EIW75601.1"/>
    </source>
</evidence>
<dbReference type="GeneID" id="19204027"/>
<organism evidence="2 3">
    <name type="scientific">Coniophora puteana (strain RWD-64-598)</name>
    <name type="common">Brown rot fungus</name>
    <dbReference type="NCBI Taxonomy" id="741705"/>
    <lineage>
        <taxon>Eukaryota</taxon>
        <taxon>Fungi</taxon>
        <taxon>Dikarya</taxon>
        <taxon>Basidiomycota</taxon>
        <taxon>Agaricomycotina</taxon>
        <taxon>Agaricomycetes</taxon>
        <taxon>Agaricomycetidae</taxon>
        <taxon>Boletales</taxon>
        <taxon>Coniophorineae</taxon>
        <taxon>Coniophoraceae</taxon>
        <taxon>Coniophora</taxon>
    </lineage>
</organism>
<evidence type="ECO:0000256" key="1">
    <source>
        <dbReference type="SAM" id="MobiDB-lite"/>
    </source>
</evidence>
<keyword evidence="3" id="KW-1185">Reference proteome</keyword>
<sequence length="289" mass="32881">MAPSETEDFKEQMHDIESSSESSSSEDDDEANGDGDVADARRLETNEEARIYVEIMAVNPETAATPELRKAFKWAQNEFVKARDQSLEYCCRIQELEEQIAELSKPRKRSGNTLEVKIAAIGRQFCYLFRPVVPNYLFPLRGVEPLDPRHPMRYDKPEFMRRCLVTAFVGFLPLELRKAVKTYPNFEQKFLQGARSEIGLFVNTIKTIYPHTYAGLGISAHGLAKAENLCRDPTVLWLLEDPFAPEKDGSDGDSADKPGNEEEEEEEESESESIPTFPRILYQDPYTPT</sequence>
<feature type="compositionally biased region" description="Acidic residues" evidence="1">
    <location>
        <begin position="24"/>
        <end position="37"/>
    </location>
</feature>
<feature type="compositionally biased region" description="Basic and acidic residues" evidence="1">
    <location>
        <begin position="7"/>
        <end position="17"/>
    </location>
</feature>
<proteinExistence type="predicted"/>
<dbReference type="Proteomes" id="UP000053558">
    <property type="component" value="Unassembled WGS sequence"/>
</dbReference>
<protein>
    <submittedName>
        <fullName evidence="2">Uncharacterized protein</fullName>
    </submittedName>
</protein>
<dbReference type="EMBL" id="JH711588">
    <property type="protein sequence ID" value="EIW75601.1"/>
    <property type="molecule type" value="Genomic_DNA"/>
</dbReference>
<feature type="compositionally biased region" description="Basic and acidic residues" evidence="1">
    <location>
        <begin position="244"/>
        <end position="260"/>
    </location>
</feature>
<reference evidence="3" key="1">
    <citation type="journal article" date="2012" name="Science">
        <title>The Paleozoic origin of enzymatic lignin decomposition reconstructed from 31 fungal genomes.</title>
        <authorList>
            <person name="Floudas D."/>
            <person name="Binder M."/>
            <person name="Riley R."/>
            <person name="Barry K."/>
            <person name="Blanchette R.A."/>
            <person name="Henrissat B."/>
            <person name="Martinez A.T."/>
            <person name="Otillar R."/>
            <person name="Spatafora J.W."/>
            <person name="Yadav J.S."/>
            <person name="Aerts A."/>
            <person name="Benoit I."/>
            <person name="Boyd A."/>
            <person name="Carlson A."/>
            <person name="Copeland A."/>
            <person name="Coutinho P.M."/>
            <person name="de Vries R.P."/>
            <person name="Ferreira P."/>
            <person name="Findley K."/>
            <person name="Foster B."/>
            <person name="Gaskell J."/>
            <person name="Glotzer D."/>
            <person name="Gorecki P."/>
            <person name="Heitman J."/>
            <person name="Hesse C."/>
            <person name="Hori C."/>
            <person name="Igarashi K."/>
            <person name="Jurgens J.A."/>
            <person name="Kallen N."/>
            <person name="Kersten P."/>
            <person name="Kohler A."/>
            <person name="Kuees U."/>
            <person name="Kumar T.K.A."/>
            <person name="Kuo A."/>
            <person name="LaButti K."/>
            <person name="Larrondo L.F."/>
            <person name="Lindquist E."/>
            <person name="Ling A."/>
            <person name="Lombard V."/>
            <person name="Lucas S."/>
            <person name="Lundell T."/>
            <person name="Martin R."/>
            <person name="McLaughlin D.J."/>
            <person name="Morgenstern I."/>
            <person name="Morin E."/>
            <person name="Murat C."/>
            <person name="Nagy L.G."/>
            <person name="Nolan M."/>
            <person name="Ohm R.A."/>
            <person name="Patyshakuliyeva A."/>
            <person name="Rokas A."/>
            <person name="Ruiz-Duenas F.J."/>
            <person name="Sabat G."/>
            <person name="Salamov A."/>
            <person name="Samejima M."/>
            <person name="Schmutz J."/>
            <person name="Slot J.C."/>
            <person name="St John F."/>
            <person name="Stenlid J."/>
            <person name="Sun H."/>
            <person name="Sun S."/>
            <person name="Syed K."/>
            <person name="Tsang A."/>
            <person name="Wiebenga A."/>
            <person name="Young D."/>
            <person name="Pisabarro A."/>
            <person name="Eastwood D.C."/>
            <person name="Martin F."/>
            <person name="Cullen D."/>
            <person name="Grigoriev I.V."/>
            <person name="Hibbett D.S."/>
        </authorList>
    </citation>
    <scope>NUCLEOTIDE SEQUENCE [LARGE SCALE GENOMIC DNA]</scope>
    <source>
        <strain evidence="3">RWD-64-598 SS2</strain>
    </source>
</reference>
<name>A0A5M3MAC8_CONPW</name>
<gene>
    <name evidence="2" type="ORF">CONPUDRAFT_159052</name>
</gene>
<comment type="caution">
    <text evidence="2">The sequence shown here is derived from an EMBL/GenBank/DDBJ whole genome shotgun (WGS) entry which is preliminary data.</text>
</comment>
<feature type="compositionally biased region" description="Acidic residues" evidence="1">
    <location>
        <begin position="261"/>
        <end position="271"/>
    </location>
</feature>
<dbReference type="KEGG" id="cput:CONPUDRAFT_159052"/>
<dbReference type="RefSeq" id="XP_007774304.1">
    <property type="nucleotide sequence ID" value="XM_007776114.1"/>
</dbReference>
<evidence type="ECO:0000313" key="3">
    <source>
        <dbReference type="Proteomes" id="UP000053558"/>
    </source>
</evidence>
<dbReference type="AlphaFoldDB" id="A0A5M3MAC8"/>
<feature type="region of interest" description="Disordered" evidence="1">
    <location>
        <begin position="1"/>
        <end position="42"/>
    </location>
</feature>
<feature type="region of interest" description="Disordered" evidence="1">
    <location>
        <begin position="242"/>
        <end position="289"/>
    </location>
</feature>
<accession>A0A5M3MAC8</accession>